<name>A0ABS8YE11_9BACL</name>
<feature type="domain" description="M23ase beta-sheet core" evidence="2">
    <location>
        <begin position="178"/>
        <end position="268"/>
    </location>
</feature>
<dbReference type="InterPro" id="IPR016047">
    <property type="entry name" value="M23ase_b-sheet_dom"/>
</dbReference>
<gene>
    <name evidence="3" type="ORF">LQV63_00200</name>
</gene>
<dbReference type="PANTHER" id="PTHR21666:SF270">
    <property type="entry name" value="MUREIN HYDROLASE ACTIVATOR ENVC"/>
    <property type="match status" value="1"/>
</dbReference>
<evidence type="ECO:0000313" key="3">
    <source>
        <dbReference type="EMBL" id="MCE5167739.1"/>
    </source>
</evidence>
<dbReference type="PANTHER" id="PTHR21666">
    <property type="entry name" value="PEPTIDASE-RELATED"/>
    <property type="match status" value="1"/>
</dbReference>
<dbReference type="InterPro" id="IPR011055">
    <property type="entry name" value="Dup_hybrid_motif"/>
</dbReference>
<organism evidence="3 4">
    <name type="scientific">Paenibacillus profundus</name>
    <dbReference type="NCBI Taxonomy" id="1173085"/>
    <lineage>
        <taxon>Bacteria</taxon>
        <taxon>Bacillati</taxon>
        <taxon>Bacillota</taxon>
        <taxon>Bacilli</taxon>
        <taxon>Bacillales</taxon>
        <taxon>Paenibacillaceae</taxon>
        <taxon>Paenibacillus</taxon>
    </lineage>
</organism>
<reference evidence="3 4" key="1">
    <citation type="submission" date="2021-11" db="EMBL/GenBank/DDBJ databases">
        <title>Draft genome sequence of Paenibacillus profundus YoMME, a new Gram-positive bacteria with exoelectrogenic properties.</title>
        <authorList>
            <person name="Hubenova Y."/>
            <person name="Hubenova E."/>
            <person name="Manasiev Y."/>
            <person name="Peykov S."/>
            <person name="Mitov M."/>
        </authorList>
    </citation>
    <scope>NUCLEOTIDE SEQUENCE [LARGE SCALE GENOMIC DNA]</scope>
    <source>
        <strain evidence="3 4">YoMME</strain>
    </source>
</reference>
<dbReference type="SUPFAM" id="SSF51261">
    <property type="entry name" value="Duplicated hybrid motif"/>
    <property type="match status" value="1"/>
</dbReference>
<accession>A0ABS8YE11</accession>
<dbReference type="EMBL" id="JAJNBZ010000001">
    <property type="protein sequence ID" value="MCE5167739.1"/>
    <property type="molecule type" value="Genomic_DNA"/>
</dbReference>
<sequence length="299" mass="33186">MKATQAPAESSAPSADISPEQIEDWIRDHDAATLHQSLSASFQQKVSQQEVEQQLQNFWSKGETPKRLSSMTLNGADKYVWTDAAGQKGVMAMLADNQIISMQFIPLVSAETDLKPTTNGYRMPFQDKWLVFWGGRNELINYHYAYPNQRYAYDLVITHDGFSFKGDPTKNESYYAFGQPVVAPLEGKVVDVVNDIPDNYPVGQMNEQQPEGNYVILDHGNDEYSLLAHFKQGTIQVKQGDVVKAGQLLGECGNSGNSSEAHIHFQVSDAPSLTKGMSIPIQFEHDADPLQGDVIRGQS</sequence>
<proteinExistence type="predicted"/>
<evidence type="ECO:0000313" key="4">
    <source>
        <dbReference type="Proteomes" id="UP001199916"/>
    </source>
</evidence>
<dbReference type="Gene3D" id="2.70.70.10">
    <property type="entry name" value="Glucose Permease (Domain IIA)"/>
    <property type="match status" value="1"/>
</dbReference>
<keyword evidence="4" id="KW-1185">Reference proteome</keyword>
<dbReference type="Proteomes" id="UP001199916">
    <property type="component" value="Unassembled WGS sequence"/>
</dbReference>
<evidence type="ECO:0000259" key="2">
    <source>
        <dbReference type="Pfam" id="PF01551"/>
    </source>
</evidence>
<dbReference type="RefSeq" id="WP_233695284.1">
    <property type="nucleotide sequence ID" value="NZ_JAJNBZ010000001.1"/>
</dbReference>
<dbReference type="CDD" id="cd12797">
    <property type="entry name" value="M23_peptidase"/>
    <property type="match status" value="1"/>
</dbReference>
<feature type="region of interest" description="Disordered" evidence="1">
    <location>
        <begin position="1"/>
        <end position="21"/>
    </location>
</feature>
<evidence type="ECO:0000256" key="1">
    <source>
        <dbReference type="SAM" id="MobiDB-lite"/>
    </source>
</evidence>
<protein>
    <submittedName>
        <fullName evidence="3">M23 family metallopeptidase</fullName>
    </submittedName>
</protein>
<dbReference type="InterPro" id="IPR050570">
    <property type="entry name" value="Cell_wall_metabolism_enzyme"/>
</dbReference>
<comment type="caution">
    <text evidence="3">The sequence shown here is derived from an EMBL/GenBank/DDBJ whole genome shotgun (WGS) entry which is preliminary data.</text>
</comment>
<dbReference type="Pfam" id="PF01551">
    <property type="entry name" value="Peptidase_M23"/>
    <property type="match status" value="1"/>
</dbReference>